<evidence type="ECO:0008006" key="4">
    <source>
        <dbReference type="Google" id="ProtNLM"/>
    </source>
</evidence>
<keyword evidence="1" id="KW-0812">Transmembrane</keyword>
<protein>
    <recommendedName>
        <fullName evidence="4">Gustatory receptor</fullName>
    </recommendedName>
</protein>
<comment type="caution">
    <text evidence="2">The sequence shown here is derived from an EMBL/GenBank/DDBJ whole genome shotgun (WGS) entry which is preliminary data.</text>
</comment>
<reference evidence="2 3" key="1">
    <citation type="submission" date="2021-06" db="EMBL/GenBank/DDBJ databases">
        <title>Caerostris darwini draft genome.</title>
        <authorList>
            <person name="Kono N."/>
            <person name="Arakawa K."/>
        </authorList>
    </citation>
    <scope>NUCLEOTIDE SEQUENCE [LARGE SCALE GENOMIC DNA]</scope>
</reference>
<dbReference type="EMBL" id="BPLQ01001613">
    <property type="protein sequence ID" value="GIX83340.1"/>
    <property type="molecule type" value="Genomic_DNA"/>
</dbReference>
<feature type="transmembrane region" description="Helical" evidence="1">
    <location>
        <begin position="94"/>
        <end position="117"/>
    </location>
</feature>
<feature type="transmembrane region" description="Helical" evidence="1">
    <location>
        <begin position="129"/>
        <end position="151"/>
    </location>
</feature>
<evidence type="ECO:0000313" key="3">
    <source>
        <dbReference type="Proteomes" id="UP001054837"/>
    </source>
</evidence>
<gene>
    <name evidence="2" type="ORF">CDAR_97651</name>
</gene>
<organism evidence="2 3">
    <name type="scientific">Caerostris darwini</name>
    <dbReference type="NCBI Taxonomy" id="1538125"/>
    <lineage>
        <taxon>Eukaryota</taxon>
        <taxon>Metazoa</taxon>
        <taxon>Ecdysozoa</taxon>
        <taxon>Arthropoda</taxon>
        <taxon>Chelicerata</taxon>
        <taxon>Arachnida</taxon>
        <taxon>Araneae</taxon>
        <taxon>Araneomorphae</taxon>
        <taxon>Entelegynae</taxon>
        <taxon>Araneoidea</taxon>
        <taxon>Araneidae</taxon>
        <taxon>Caerostris</taxon>
    </lineage>
</organism>
<keyword evidence="1" id="KW-0472">Membrane</keyword>
<name>A0AAV4NGA0_9ARAC</name>
<evidence type="ECO:0000313" key="2">
    <source>
        <dbReference type="EMBL" id="GIX83340.1"/>
    </source>
</evidence>
<keyword evidence="3" id="KW-1185">Reference proteome</keyword>
<feature type="transmembrane region" description="Helical" evidence="1">
    <location>
        <begin position="20"/>
        <end position="45"/>
    </location>
</feature>
<dbReference type="AlphaFoldDB" id="A0AAV4NGA0"/>
<dbReference type="Proteomes" id="UP001054837">
    <property type="component" value="Unassembled WGS sequence"/>
</dbReference>
<evidence type="ECO:0000256" key="1">
    <source>
        <dbReference type="SAM" id="Phobius"/>
    </source>
</evidence>
<sequence length="201" mass="23338">MYMDFISYGFKFGNELLQDIYFSVKLILLVSFPFFCITTVLLFYLTASYYTSVSLQDFKNTIEKCSLEEFVKTQQELVSRYSQIIQILQNIQQLLSGVSFFLCLGLIISCFANLAYLLLTPDQIVGSTVFEHAFSMLTNSLFLMLLFYFAGQIPIKMSDIRTIFYVKHAELTSRLLTSNKSHRFRNSQETRRLARSGAFWL</sequence>
<proteinExistence type="predicted"/>
<accession>A0AAV4NGA0</accession>
<keyword evidence="1" id="KW-1133">Transmembrane helix</keyword>